<comment type="caution">
    <text evidence="8">The sequence shown here is derived from an EMBL/GenBank/DDBJ whole genome shotgun (WGS) entry which is preliminary data.</text>
</comment>
<keyword evidence="9" id="KW-1185">Reference proteome</keyword>
<reference evidence="8 9" key="1">
    <citation type="journal article" date="2018" name="Mol. Biol. Evol.">
        <title>Analysis of the draft genome of the red seaweed Gracilariopsis chorda provides insights into genome size evolution in Rhodophyta.</title>
        <authorList>
            <person name="Lee J."/>
            <person name="Yang E.C."/>
            <person name="Graf L."/>
            <person name="Yang J.H."/>
            <person name="Qiu H."/>
            <person name="Zel Zion U."/>
            <person name="Chan C.X."/>
            <person name="Stephens T.G."/>
            <person name="Weber A.P.M."/>
            <person name="Boo G.H."/>
            <person name="Boo S.M."/>
            <person name="Kim K.M."/>
            <person name="Shin Y."/>
            <person name="Jung M."/>
            <person name="Lee S.J."/>
            <person name="Yim H.S."/>
            <person name="Lee J.H."/>
            <person name="Bhattacharya D."/>
            <person name="Yoon H.S."/>
        </authorList>
    </citation>
    <scope>NUCLEOTIDE SEQUENCE [LARGE SCALE GENOMIC DNA]</scope>
    <source>
        <strain evidence="8 9">SKKU-2015</strain>
        <tissue evidence="8">Whole body</tissue>
    </source>
</reference>
<keyword evidence="6 7" id="KW-0539">Nucleus</keyword>
<gene>
    <name evidence="8" type="ORF">BWQ96_06191</name>
</gene>
<accession>A0A2V3ISM9</accession>
<evidence type="ECO:0000313" key="9">
    <source>
        <dbReference type="Proteomes" id="UP000247409"/>
    </source>
</evidence>
<dbReference type="GO" id="GO:0005681">
    <property type="term" value="C:spliceosomal complex"/>
    <property type="evidence" value="ECO:0007669"/>
    <property type="project" value="UniProtKB-KW"/>
</dbReference>
<dbReference type="STRING" id="448386.A0A2V3ISM9"/>
<dbReference type="Proteomes" id="UP000247409">
    <property type="component" value="Unassembled WGS sequence"/>
</dbReference>
<comment type="similarity">
    <text evidence="2 7">Belongs to the PRP38 family.</text>
</comment>
<evidence type="ECO:0000313" key="8">
    <source>
        <dbReference type="EMBL" id="PXF44110.1"/>
    </source>
</evidence>
<keyword evidence="5 7" id="KW-0508">mRNA splicing</keyword>
<dbReference type="OrthoDB" id="190958at2759"/>
<comment type="function">
    <text evidence="7">Required for pre-mRNA splicing.</text>
</comment>
<organism evidence="8 9">
    <name type="scientific">Gracilariopsis chorda</name>
    <dbReference type="NCBI Taxonomy" id="448386"/>
    <lineage>
        <taxon>Eukaryota</taxon>
        <taxon>Rhodophyta</taxon>
        <taxon>Florideophyceae</taxon>
        <taxon>Rhodymeniophycidae</taxon>
        <taxon>Gracilariales</taxon>
        <taxon>Gracilariaceae</taxon>
        <taxon>Gracilariopsis</taxon>
    </lineage>
</organism>
<evidence type="ECO:0000256" key="2">
    <source>
        <dbReference type="ARBA" id="ARBA00006164"/>
    </source>
</evidence>
<keyword evidence="3 7" id="KW-0507">mRNA processing</keyword>
<proteinExistence type="inferred from homology"/>
<evidence type="ECO:0000256" key="4">
    <source>
        <dbReference type="ARBA" id="ARBA00022728"/>
    </source>
</evidence>
<keyword evidence="4 7" id="KW-0747">Spliceosome</keyword>
<sequence>MANTTDEGALHRLGYDPQNHIPPITRSSIHRSPYWNRHLFGVSVADLVPLAVSLSYISGTQGPMHTPSPFLCMLLKLLQLAPTTPEISVYLDQTHFKYPRILAAFYIRLMETPAAVHRLLEPLLSDYRKLVARSVDVAPFMPTVSTNGTFVIVHVDDIVDALLTQRELFGIPLPRLPPRPLLVETAQLSARKSALAL</sequence>
<evidence type="ECO:0000256" key="6">
    <source>
        <dbReference type="ARBA" id="ARBA00023242"/>
    </source>
</evidence>
<dbReference type="EMBL" id="NBIV01000102">
    <property type="protein sequence ID" value="PXF44110.1"/>
    <property type="molecule type" value="Genomic_DNA"/>
</dbReference>
<evidence type="ECO:0000256" key="1">
    <source>
        <dbReference type="ARBA" id="ARBA00004123"/>
    </source>
</evidence>
<name>A0A2V3ISM9_9FLOR</name>
<evidence type="ECO:0000256" key="5">
    <source>
        <dbReference type="ARBA" id="ARBA00023187"/>
    </source>
</evidence>
<dbReference type="PANTHER" id="PTHR23142">
    <property type="entry name" value="PRE-MRNA-SPLICING FACTOR 38A-RELATED"/>
    <property type="match status" value="1"/>
</dbReference>
<protein>
    <recommendedName>
        <fullName evidence="7">Pre-mRNA-splicing factor 38</fullName>
    </recommendedName>
</protein>
<dbReference type="Pfam" id="PF03371">
    <property type="entry name" value="PRP38"/>
    <property type="match status" value="1"/>
</dbReference>
<comment type="subcellular location">
    <subcellularLocation>
        <location evidence="1 7">Nucleus</location>
    </subcellularLocation>
</comment>
<evidence type="ECO:0000256" key="7">
    <source>
        <dbReference type="RuleBase" id="RU367025"/>
    </source>
</evidence>
<dbReference type="InterPro" id="IPR005037">
    <property type="entry name" value="PRP38"/>
</dbReference>
<evidence type="ECO:0000256" key="3">
    <source>
        <dbReference type="ARBA" id="ARBA00022664"/>
    </source>
</evidence>
<dbReference type="GO" id="GO:0000398">
    <property type="term" value="P:mRNA splicing, via spliceosome"/>
    <property type="evidence" value="ECO:0007669"/>
    <property type="project" value="UniProtKB-UniRule"/>
</dbReference>
<dbReference type="AlphaFoldDB" id="A0A2V3ISM9"/>